<proteinExistence type="predicted"/>
<evidence type="ECO:0000313" key="2">
    <source>
        <dbReference type="EMBL" id="WBP87039.1"/>
    </source>
</evidence>
<accession>A0ABY7Q4F6</accession>
<protein>
    <recommendedName>
        <fullName evidence="4">HK97 gp10 family phage protein</fullName>
    </recommendedName>
</protein>
<dbReference type="Proteomes" id="UP001212821">
    <property type="component" value="Chromosome"/>
</dbReference>
<gene>
    <name evidence="2" type="ORF">O1G21_15095</name>
</gene>
<dbReference type="RefSeq" id="WP_270144128.1">
    <property type="nucleotide sequence ID" value="NZ_CP115450.1"/>
</dbReference>
<evidence type="ECO:0008006" key="4">
    <source>
        <dbReference type="Google" id="ProtNLM"/>
    </source>
</evidence>
<reference evidence="3" key="1">
    <citation type="submission" date="2022-12" db="EMBL/GenBank/DDBJ databases">
        <authorList>
            <person name="Mo P."/>
        </authorList>
    </citation>
    <scope>NUCLEOTIDE SEQUENCE [LARGE SCALE GENOMIC DNA]</scope>
    <source>
        <strain evidence="3">HUAS 3-15</strain>
    </source>
</reference>
<dbReference type="EMBL" id="CP115450">
    <property type="protein sequence ID" value="WBP87039.1"/>
    <property type="molecule type" value="Genomic_DNA"/>
</dbReference>
<keyword evidence="3" id="KW-1185">Reference proteome</keyword>
<feature type="region of interest" description="Disordered" evidence="1">
    <location>
        <begin position="1"/>
        <end position="22"/>
    </location>
</feature>
<sequence>MAENWASGFVKGGEDTAAELERMGKRVDKATKQALKKVQGLASRSIKSGMRGRPRWDHRGASSRTGEHINLGLSPHVAKKSGGPGKLTGSLVKSIKGSKRPRKVGAAGYSAVVMAGGKGGPQNLYKGKVEGTYPFFKPGVTKAEPKMPAVWNAAWAKATQTKK</sequence>
<organism evidence="2 3">
    <name type="scientific">Kitasatospora cathayae</name>
    <dbReference type="NCBI Taxonomy" id="3004092"/>
    <lineage>
        <taxon>Bacteria</taxon>
        <taxon>Bacillati</taxon>
        <taxon>Actinomycetota</taxon>
        <taxon>Actinomycetes</taxon>
        <taxon>Kitasatosporales</taxon>
        <taxon>Streptomycetaceae</taxon>
        <taxon>Kitasatospora</taxon>
    </lineage>
</organism>
<feature type="region of interest" description="Disordered" evidence="1">
    <location>
        <begin position="38"/>
        <end position="99"/>
    </location>
</feature>
<evidence type="ECO:0000313" key="3">
    <source>
        <dbReference type="Proteomes" id="UP001212821"/>
    </source>
</evidence>
<name>A0ABY7Q4F6_9ACTN</name>
<evidence type="ECO:0000256" key="1">
    <source>
        <dbReference type="SAM" id="MobiDB-lite"/>
    </source>
</evidence>